<organism evidence="1 2">
    <name type="scientific">Microbacterium paludicola</name>
    <dbReference type="NCBI Taxonomy" id="300019"/>
    <lineage>
        <taxon>Bacteria</taxon>
        <taxon>Bacillati</taxon>
        <taxon>Actinomycetota</taxon>
        <taxon>Actinomycetes</taxon>
        <taxon>Micrococcales</taxon>
        <taxon>Microbacteriaceae</taxon>
        <taxon>Microbacterium</taxon>
    </lineage>
</organism>
<gene>
    <name evidence="1" type="ORF">E4U02_00870</name>
</gene>
<dbReference type="AlphaFoldDB" id="A0A4Y9FYT8"/>
<protein>
    <submittedName>
        <fullName evidence="1">Alkylhydroperoxidase</fullName>
    </submittedName>
</protein>
<dbReference type="RefSeq" id="WP_135112204.1">
    <property type="nucleotide sequence ID" value="NZ_JADGLL010000001.1"/>
</dbReference>
<name>A0A4Y9FYT8_9MICO</name>
<dbReference type="GO" id="GO:0004601">
    <property type="term" value="F:peroxidase activity"/>
    <property type="evidence" value="ECO:0007669"/>
    <property type="project" value="UniProtKB-KW"/>
</dbReference>
<keyword evidence="2" id="KW-1185">Reference proteome</keyword>
<evidence type="ECO:0000313" key="2">
    <source>
        <dbReference type="Proteomes" id="UP000298358"/>
    </source>
</evidence>
<dbReference type="OrthoDB" id="153253at2"/>
<reference evidence="1 2" key="1">
    <citation type="submission" date="2019-03" db="EMBL/GenBank/DDBJ databases">
        <title>Diversity of the mouse oral microbiome.</title>
        <authorList>
            <person name="Joseph S."/>
            <person name="Aduse-Opoku J."/>
            <person name="Curtis M."/>
            <person name="Wade W."/>
            <person name="Hashim A."/>
        </authorList>
    </citation>
    <scope>NUCLEOTIDE SEQUENCE [LARGE SCALE GENOMIC DNA]</scope>
    <source>
        <strain evidence="1 2">P1012</strain>
    </source>
</reference>
<dbReference type="PANTHER" id="PTHR35446:SF2">
    <property type="entry name" value="CARBOXYMUCONOLACTONE DECARBOXYLASE-LIKE DOMAIN-CONTAINING PROTEIN"/>
    <property type="match status" value="1"/>
</dbReference>
<dbReference type="Gene3D" id="1.20.1290.10">
    <property type="entry name" value="AhpD-like"/>
    <property type="match status" value="1"/>
</dbReference>
<dbReference type="SUPFAM" id="SSF69118">
    <property type="entry name" value="AhpD-like"/>
    <property type="match status" value="1"/>
</dbReference>
<dbReference type="PANTHER" id="PTHR35446">
    <property type="entry name" value="SI:CH211-175M2.5"/>
    <property type="match status" value="1"/>
</dbReference>
<accession>A0A4Y9FYT8</accession>
<keyword evidence="1" id="KW-0575">Peroxidase</keyword>
<dbReference type="EMBL" id="SPQB01000001">
    <property type="protein sequence ID" value="TFU34687.1"/>
    <property type="molecule type" value="Genomic_DNA"/>
</dbReference>
<dbReference type="Proteomes" id="UP000298358">
    <property type="component" value="Unassembled WGS sequence"/>
</dbReference>
<sequence length="192" mass="21008">MYLETVSDEAADGEIAAIYAAERADMGMVMNATRSLSARPDMAAPVERLLHQLRDGFSLGLEAFRMITLVVAKHVPSSYCSHVYFRGLTRFVGREQALAIQSDHRTAGLSARDVAMLDYAEQIATDASRIGEADIQRLRDLGFSDLNIADIAYAAAFRCFLSRYFDAVGATAEPDLLDDDPAVRAQLAVGKR</sequence>
<keyword evidence="1" id="KW-0560">Oxidoreductase</keyword>
<evidence type="ECO:0000313" key="1">
    <source>
        <dbReference type="EMBL" id="TFU34687.1"/>
    </source>
</evidence>
<proteinExistence type="predicted"/>
<dbReference type="InterPro" id="IPR029032">
    <property type="entry name" value="AhpD-like"/>
</dbReference>
<comment type="caution">
    <text evidence="1">The sequence shown here is derived from an EMBL/GenBank/DDBJ whole genome shotgun (WGS) entry which is preliminary data.</text>
</comment>